<dbReference type="EMBL" id="BAAAZC010000019">
    <property type="protein sequence ID" value="GAA3975769.1"/>
    <property type="molecule type" value="Genomic_DNA"/>
</dbReference>
<accession>A0ABP7Q3F2</accession>
<dbReference type="Gene3D" id="3.20.20.410">
    <property type="entry name" value="Protein of unknown function UPF0759"/>
    <property type="match status" value="1"/>
</dbReference>
<dbReference type="RefSeq" id="WP_259087557.1">
    <property type="nucleotide sequence ID" value="NZ_BAAAZC010000019.1"/>
</dbReference>
<dbReference type="SUPFAM" id="SSF117396">
    <property type="entry name" value="TM1631-like"/>
    <property type="match status" value="1"/>
</dbReference>
<dbReference type="PANTHER" id="PTHR30348:SF4">
    <property type="entry name" value="DUF72 DOMAIN-CONTAINING PROTEIN"/>
    <property type="match status" value="1"/>
</dbReference>
<dbReference type="InterPro" id="IPR002763">
    <property type="entry name" value="DUF72"/>
</dbReference>
<sequence length="250" mass="29247">MDHNTFYTGTSGLQIPIPKRDFAPEHQQLSRLGYYATLFNSIEINSSFYKLPIGKTIKKWTDEVPDGFRFTFKLWREITHNKHLVFKPEDVERFMQAIANACDKKGSLLVQFPASIQVNNLHAFRQLIDVIRMNDPEKEWDIAIEFRHGNWYQENVYELLQQYGMSMVIHDMPASATPLTAIADDVVYLRFHGPEGGYRGSYADDFLYEYAQYIKEWQQEGKIVYTYFNNTMGNALSNLQLLNKYVNELN</sequence>
<proteinExistence type="predicted"/>
<gene>
    <name evidence="1" type="ORF">GCM10022210_27910</name>
</gene>
<name>A0ABP7Q3F2_9SPHI</name>
<dbReference type="InterPro" id="IPR036520">
    <property type="entry name" value="UPF0759_sf"/>
</dbReference>
<evidence type="ECO:0000313" key="1">
    <source>
        <dbReference type="EMBL" id="GAA3975769.1"/>
    </source>
</evidence>
<dbReference type="PANTHER" id="PTHR30348">
    <property type="entry name" value="UNCHARACTERIZED PROTEIN YECE"/>
    <property type="match status" value="1"/>
</dbReference>
<keyword evidence="2" id="KW-1185">Reference proteome</keyword>
<dbReference type="Pfam" id="PF01904">
    <property type="entry name" value="DUF72"/>
    <property type="match status" value="1"/>
</dbReference>
<dbReference type="Proteomes" id="UP001500742">
    <property type="component" value="Unassembled WGS sequence"/>
</dbReference>
<organism evidence="1 2">
    <name type="scientific">Mucilaginibacter dorajii</name>
    <dbReference type="NCBI Taxonomy" id="692994"/>
    <lineage>
        <taxon>Bacteria</taxon>
        <taxon>Pseudomonadati</taxon>
        <taxon>Bacteroidota</taxon>
        <taxon>Sphingobacteriia</taxon>
        <taxon>Sphingobacteriales</taxon>
        <taxon>Sphingobacteriaceae</taxon>
        <taxon>Mucilaginibacter</taxon>
    </lineage>
</organism>
<reference evidence="2" key="1">
    <citation type="journal article" date="2019" name="Int. J. Syst. Evol. Microbiol.">
        <title>The Global Catalogue of Microorganisms (GCM) 10K type strain sequencing project: providing services to taxonomists for standard genome sequencing and annotation.</title>
        <authorList>
            <consortium name="The Broad Institute Genomics Platform"/>
            <consortium name="The Broad Institute Genome Sequencing Center for Infectious Disease"/>
            <person name="Wu L."/>
            <person name="Ma J."/>
        </authorList>
    </citation>
    <scope>NUCLEOTIDE SEQUENCE [LARGE SCALE GENOMIC DNA]</scope>
    <source>
        <strain evidence="2">JCM 16601</strain>
    </source>
</reference>
<protein>
    <submittedName>
        <fullName evidence="1">DUF72 domain-containing protein</fullName>
    </submittedName>
</protein>
<evidence type="ECO:0000313" key="2">
    <source>
        <dbReference type="Proteomes" id="UP001500742"/>
    </source>
</evidence>
<comment type="caution">
    <text evidence="1">The sequence shown here is derived from an EMBL/GenBank/DDBJ whole genome shotgun (WGS) entry which is preliminary data.</text>
</comment>